<sequence>MRAPRVQGFTLTELIIVIVLMGILATVVTPLIANKFSAVHQSTRRAHWVQQAEYALFTLRQDLANSVPNSVFVDASGEQVEFLGASPDDELFAARYRDKTNTSISDRLQPNNDDIFDIFGDFSERPPYVSIGTLNATDMRIDWGNLLGAGTTGTLASIAVMEPVLDAGVPISPPETRITLPASQKFGAGSPYKRAYFTNGPIAYDCNTAVQQLYRVKAYDVLDPALNFVTRTALGNRARVIDSLVACNFELVGGGTYLPPALRVSLEIGDASGTIQLIDTILLSNGS</sequence>
<dbReference type="InterPro" id="IPR012902">
    <property type="entry name" value="N_methyl_site"/>
</dbReference>
<protein>
    <submittedName>
        <fullName evidence="2">MSHA biogenesis protein MshO</fullName>
    </submittedName>
</protein>
<evidence type="ECO:0000313" key="2">
    <source>
        <dbReference type="EMBL" id="ATX77735.1"/>
    </source>
</evidence>
<dbReference type="EMBL" id="CP011797">
    <property type="protein sequence ID" value="ATX77735.1"/>
    <property type="molecule type" value="Genomic_DNA"/>
</dbReference>
<dbReference type="Pfam" id="PF07963">
    <property type="entry name" value="N_methyl"/>
    <property type="match status" value="1"/>
</dbReference>
<keyword evidence="1" id="KW-0812">Transmembrane</keyword>
<evidence type="ECO:0000256" key="1">
    <source>
        <dbReference type="SAM" id="Phobius"/>
    </source>
</evidence>
<dbReference type="Proteomes" id="UP000229757">
    <property type="component" value="Chromosome"/>
</dbReference>
<organism evidence="2 3">
    <name type="scientific">Reinekea forsetii</name>
    <dbReference type="NCBI Taxonomy" id="1336806"/>
    <lineage>
        <taxon>Bacteria</taxon>
        <taxon>Pseudomonadati</taxon>
        <taxon>Pseudomonadota</taxon>
        <taxon>Gammaproteobacteria</taxon>
        <taxon>Oceanospirillales</taxon>
        <taxon>Saccharospirillaceae</taxon>
        <taxon>Reinekea</taxon>
    </lineage>
</organism>
<dbReference type="RefSeq" id="WP_100257970.1">
    <property type="nucleotide sequence ID" value="NZ_CP011797.1"/>
</dbReference>
<keyword evidence="1" id="KW-0472">Membrane</keyword>
<dbReference type="AlphaFoldDB" id="A0A2K8KSM1"/>
<accession>A0A2K8KSM1</accession>
<feature type="transmembrane region" description="Helical" evidence="1">
    <location>
        <begin position="12"/>
        <end position="33"/>
    </location>
</feature>
<keyword evidence="3" id="KW-1185">Reference proteome</keyword>
<dbReference type="KEGG" id="rfo:REIFOR_02611"/>
<dbReference type="OrthoDB" id="6195540at2"/>
<gene>
    <name evidence="2" type="primary">mshO</name>
    <name evidence="2" type="ORF">REIFOR_02611</name>
</gene>
<dbReference type="NCBIfam" id="TIGR02532">
    <property type="entry name" value="IV_pilin_GFxxxE"/>
    <property type="match status" value="1"/>
</dbReference>
<proteinExistence type="predicted"/>
<evidence type="ECO:0000313" key="3">
    <source>
        <dbReference type="Proteomes" id="UP000229757"/>
    </source>
</evidence>
<dbReference type="Gene3D" id="3.30.700.10">
    <property type="entry name" value="Glycoprotein, Type 4 Pilin"/>
    <property type="match status" value="1"/>
</dbReference>
<dbReference type="InterPro" id="IPR045584">
    <property type="entry name" value="Pilin-like"/>
</dbReference>
<reference evidence="2 3" key="1">
    <citation type="journal article" date="2017" name="Environ. Microbiol.">
        <title>Genomic and physiological analyses of 'Reinekea forsetii' reveal a versatile opportunistic lifestyle during spring algae blooms.</title>
        <authorList>
            <person name="Avci B."/>
            <person name="Hahnke R.L."/>
            <person name="Chafee M."/>
            <person name="Fischer T."/>
            <person name="Gruber-Vodicka H."/>
            <person name="Tegetmeyer H.E."/>
            <person name="Harder J."/>
            <person name="Fuchs B.M."/>
            <person name="Amann R.I."/>
            <person name="Teeling H."/>
        </authorList>
    </citation>
    <scope>NUCLEOTIDE SEQUENCE [LARGE SCALE GENOMIC DNA]</scope>
    <source>
        <strain evidence="2 3">Hel1_31_D35</strain>
    </source>
</reference>
<name>A0A2K8KSM1_9GAMM</name>
<dbReference type="SUPFAM" id="SSF54523">
    <property type="entry name" value="Pili subunits"/>
    <property type="match status" value="1"/>
</dbReference>
<keyword evidence="1" id="KW-1133">Transmembrane helix</keyword>